<dbReference type="Gene3D" id="3.30.1330.230">
    <property type="match status" value="1"/>
</dbReference>
<dbReference type="PANTHER" id="PTHR37809:SF1">
    <property type="entry name" value="RIBOSOMAL PROTEIN S12 METHYLTHIOTRANSFERASE ACCESSORY FACTOR YCAO"/>
    <property type="match status" value="1"/>
</dbReference>
<dbReference type="Gene3D" id="3.30.160.660">
    <property type="match status" value="1"/>
</dbReference>
<dbReference type="InterPro" id="IPR003776">
    <property type="entry name" value="YcaO-like_dom"/>
</dbReference>
<gene>
    <name evidence="2" type="ORF">AVDCRST_MAG41-1574</name>
</gene>
<dbReference type="EMBL" id="CADCTP010000145">
    <property type="protein sequence ID" value="CAA9243912.1"/>
    <property type="molecule type" value="Genomic_DNA"/>
</dbReference>
<dbReference type="PANTHER" id="PTHR37809">
    <property type="entry name" value="RIBOSOMAL PROTEIN S12 METHYLTHIOTRANSFERASE ACCESSORY FACTOR YCAO"/>
    <property type="match status" value="1"/>
</dbReference>
<dbReference type="AlphaFoldDB" id="A0A6J4I6F0"/>
<dbReference type="InterPro" id="IPR022291">
    <property type="entry name" value="Bacteriocin_synth_cyclodeHase"/>
</dbReference>
<dbReference type="Gene3D" id="3.40.50.720">
    <property type="entry name" value="NAD(P)-binding Rossmann-like Domain"/>
    <property type="match status" value="1"/>
</dbReference>
<dbReference type="InterPro" id="IPR027624">
    <property type="entry name" value="TOMM_cyclo_SagD"/>
</dbReference>
<dbReference type="Gene3D" id="3.30.40.250">
    <property type="match status" value="1"/>
</dbReference>
<dbReference type="NCBIfam" id="TIGR03604">
    <property type="entry name" value="TOMM_cyclo_SagD"/>
    <property type="match status" value="1"/>
</dbReference>
<reference evidence="2" key="1">
    <citation type="submission" date="2020-02" db="EMBL/GenBank/DDBJ databases">
        <authorList>
            <person name="Meier V. D."/>
        </authorList>
    </citation>
    <scope>NUCLEOTIDE SEQUENCE</scope>
    <source>
        <strain evidence="2">AVDCRST_MAG41</strain>
    </source>
</reference>
<dbReference type="PROSITE" id="PS51664">
    <property type="entry name" value="YCAO"/>
    <property type="match status" value="1"/>
</dbReference>
<evidence type="ECO:0000313" key="2">
    <source>
        <dbReference type="EMBL" id="CAA9243912.1"/>
    </source>
</evidence>
<accession>A0A6J4I6F0</accession>
<dbReference type="NCBIfam" id="TIGR03882">
    <property type="entry name" value="cyclo_dehyd_2"/>
    <property type="match status" value="1"/>
</dbReference>
<organism evidence="2">
    <name type="scientific">uncultured Mycobacteriales bacterium</name>
    <dbReference type="NCBI Taxonomy" id="581187"/>
    <lineage>
        <taxon>Bacteria</taxon>
        <taxon>Bacillati</taxon>
        <taxon>Actinomycetota</taxon>
        <taxon>Actinomycetes</taxon>
        <taxon>Mycobacteriales</taxon>
        <taxon>environmental samples</taxon>
    </lineage>
</organism>
<feature type="domain" description="YcaO" evidence="1">
    <location>
        <begin position="282"/>
        <end position="663"/>
    </location>
</feature>
<name>A0A6J4I6F0_9ACTN</name>
<proteinExistence type="predicted"/>
<evidence type="ECO:0000259" key="1">
    <source>
        <dbReference type="PROSITE" id="PS51664"/>
    </source>
</evidence>
<sequence length="663" mass="69892">MGADPTDCPDWAVALAGLVAASPAATVPVTVRTLGAHDALAVPAAADAPGAGGGSTGIGDAGLPGAGGGLPATGDTGLPGAGAGPVDAARLPVPVHVYGDEAIVGPAAGPGPCPTCLGRRWQAVRPAWLRDALELGGGTTALGAPPWTLPFVADMLAALAAHLGTLPRTDPAPLLRLDLATLQVTGAALLADSQCPACGDPVDDSAEGARFAPRPRPKRAPTDFRVRDVDDYDLPARAMVDPTAGVLGAGLVPDLISTTTSSVTGLFTQRSGGYLRETYWGGHTTDYRHSFRVGMLEGLERFAGMQPRGRRTRVVASLDSLGDTALDPRTCGLYTPELYAAEPAVRPFTTDREIPWVWGWSLRDDRPVLVPEVLTYYSAEGGLAARFVQETSNGCASGGCLEEAVLFGLLEVVERDAFLLSWYGRADLPEIDPASVRRPESRALIDRLAMIGYTARFFDTRVSFPIPVVTAMAVRDDGGLGALCFGAGAGLDPEDVLAAALSEIATDAPNLRGWAERDRSRLQPMATDFGQVLSLHDHPMLYGLPEMSRHADFLLAPRREKVPLDSLAVPLADDLTEDLRWCVDVLAGRGFDVIAVEQTSPEQAALGLATASVLVPGLVPIDFGWRRQRALSMPRLRTAFREAGRTDRDLTDADLNLAPHPFP</sequence>
<protein>
    <submittedName>
        <fullName evidence="2">TOMM biosynthesis cyclodehydratase (Protein C) / TOMM biosynthesis docking scaffold (Protein D)</fullName>
    </submittedName>
</protein>
<dbReference type="Pfam" id="PF02624">
    <property type="entry name" value="YcaO"/>
    <property type="match status" value="1"/>
</dbReference>